<accession>A0ABQ9NPT0</accession>
<evidence type="ECO:0000256" key="1">
    <source>
        <dbReference type="SAM" id="MobiDB-lite"/>
    </source>
</evidence>
<sequence>MDTPQDSRLAKNVEPPPPYTNPPAPNNGPSTAEPSNRRPSMLDVAAPPNRRRSMLDVAEPSNASTRRVAASTEPAASLPPPPDYTALNTSNTNFRILGTFICAAVTSGEARYQLSTTLDHNMRELRIRRLTSSESRRIVTNPQTPMKFENERTLYTLYMDRWNNAIRLVGAAGEIRVDYSFGRWRVYCMRDKRREMLYWVRRGRVGLDWEDEEGRAVALETREGDEFSPPLLKLSQELDERSRDILVACWVARIWYWAPTAPAPEVSFGEKKDSVRHRLKLGGEVTGGMARLL</sequence>
<name>A0ABQ9NPT0_9PEZI</name>
<dbReference type="EMBL" id="JAPDRL010000053">
    <property type="protein sequence ID" value="KAJ9662009.1"/>
    <property type="molecule type" value="Genomic_DNA"/>
</dbReference>
<gene>
    <name evidence="2" type="ORF">H2201_006298</name>
</gene>
<organism evidence="2 3">
    <name type="scientific">Coniosporium apollinis</name>
    <dbReference type="NCBI Taxonomy" id="61459"/>
    <lineage>
        <taxon>Eukaryota</taxon>
        <taxon>Fungi</taxon>
        <taxon>Dikarya</taxon>
        <taxon>Ascomycota</taxon>
        <taxon>Pezizomycotina</taxon>
        <taxon>Dothideomycetes</taxon>
        <taxon>Dothideomycetes incertae sedis</taxon>
        <taxon>Coniosporium</taxon>
    </lineage>
</organism>
<dbReference type="Proteomes" id="UP001172684">
    <property type="component" value="Unassembled WGS sequence"/>
</dbReference>
<feature type="region of interest" description="Disordered" evidence="1">
    <location>
        <begin position="1"/>
        <end position="84"/>
    </location>
</feature>
<keyword evidence="3" id="KW-1185">Reference proteome</keyword>
<feature type="compositionally biased region" description="Pro residues" evidence="1">
    <location>
        <begin position="14"/>
        <end position="26"/>
    </location>
</feature>
<reference evidence="2" key="1">
    <citation type="submission" date="2022-10" db="EMBL/GenBank/DDBJ databases">
        <title>Culturing micro-colonial fungi from biological soil crusts in the Mojave desert and describing Neophaeococcomyces mojavensis, and introducing the new genera and species Taxawa tesnikishii.</title>
        <authorList>
            <person name="Kurbessoian T."/>
            <person name="Stajich J.E."/>
        </authorList>
    </citation>
    <scope>NUCLEOTIDE SEQUENCE</scope>
    <source>
        <strain evidence="2">TK_1</strain>
    </source>
</reference>
<evidence type="ECO:0000313" key="3">
    <source>
        <dbReference type="Proteomes" id="UP001172684"/>
    </source>
</evidence>
<proteinExistence type="predicted"/>
<evidence type="ECO:0000313" key="2">
    <source>
        <dbReference type="EMBL" id="KAJ9662009.1"/>
    </source>
</evidence>
<comment type="caution">
    <text evidence="2">The sequence shown here is derived from an EMBL/GenBank/DDBJ whole genome shotgun (WGS) entry which is preliminary data.</text>
</comment>
<protein>
    <submittedName>
        <fullName evidence="2">Uncharacterized protein</fullName>
    </submittedName>
</protein>